<gene>
    <name evidence="2" type="ORF">EKO27_g9899</name>
</gene>
<feature type="compositionally biased region" description="Polar residues" evidence="1">
    <location>
        <begin position="11"/>
        <end position="28"/>
    </location>
</feature>
<dbReference type="EMBL" id="RYZI01000466">
    <property type="protein sequence ID" value="RWA05205.1"/>
    <property type="molecule type" value="Genomic_DNA"/>
</dbReference>
<feature type="region of interest" description="Disordered" evidence="1">
    <location>
        <begin position="1"/>
        <end position="101"/>
    </location>
</feature>
<name>A0A439CSQ4_9PEZI</name>
<feature type="compositionally biased region" description="Basic and acidic residues" evidence="1">
    <location>
        <begin position="483"/>
        <end position="499"/>
    </location>
</feature>
<dbReference type="Proteomes" id="UP000286045">
    <property type="component" value="Unassembled WGS sequence"/>
</dbReference>
<dbReference type="STRING" id="363999.A0A439CSQ4"/>
<reference evidence="2 3" key="1">
    <citation type="submission" date="2018-12" db="EMBL/GenBank/DDBJ databases">
        <title>Draft genome sequence of Xylaria grammica IHI A82.</title>
        <authorList>
            <person name="Buettner E."/>
            <person name="Kellner H."/>
        </authorList>
    </citation>
    <scope>NUCLEOTIDE SEQUENCE [LARGE SCALE GENOMIC DNA]</scope>
    <source>
        <strain evidence="2 3">IHI A82</strain>
    </source>
</reference>
<organism evidence="2 3">
    <name type="scientific">Xylaria grammica</name>
    <dbReference type="NCBI Taxonomy" id="363999"/>
    <lineage>
        <taxon>Eukaryota</taxon>
        <taxon>Fungi</taxon>
        <taxon>Dikarya</taxon>
        <taxon>Ascomycota</taxon>
        <taxon>Pezizomycotina</taxon>
        <taxon>Sordariomycetes</taxon>
        <taxon>Xylariomycetidae</taxon>
        <taxon>Xylariales</taxon>
        <taxon>Xylariaceae</taxon>
        <taxon>Xylaria</taxon>
    </lineage>
</organism>
<feature type="region of interest" description="Disordered" evidence="1">
    <location>
        <begin position="113"/>
        <end position="137"/>
    </location>
</feature>
<accession>A0A439CSQ4</accession>
<proteinExistence type="predicted"/>
<sequence length="539" mass="60076">MGDFDVIGGNSPASRSQLETNDGFSNSRTEPRTPELGSKANQGRFGLPSPDATPEYINAPFNNHKVYGSAHADPQLDVHSQTPPPTPKGPLTNKTPEEQHHFSQDAIHIEVEEPASERPSASSIHVSSADQETSHPSLSITQRLLALSIRFINLATQRSSRASGAQVEDTIRLIRSVPSIRRTRVTNLRKKLTASQYGEVRKAIQSSEDAQLQAFFEDKLRFDYTRSKKLFEIRMPTAVHEFVGNGIAAAIVNWYTQLRASGDEKVARAASSVMDAGSTDVEFPFVKGESDSKSPDKSFMHTNCERQCEFPSVVVEIGFTQSRNDLIDKAESYIRRSKGEVRVVVGVALDKIYQAEKRNEARLKSIYMGARGPDEIKSYRYEEDEHNETGEGSIIIWRPEFGRRGTVTTMCVRNEIFRDNNGKSIDSPLLGLSLQDFICKKTKDSSTGNFVARPPELLAADLCKWIDEGLVRYRRKRNKKVKKDVENEKREQKRAEGQRNSKNKRGMSSPGDGSRTFTSEGPGTRARIAKGLGNILKGL</sequence>
<comment type="caution">
    <text evidence="2">The sequence shown here is derived from an EMBL/GenBank/DDBJ whole genome shotgun (WGS) entry which is preliminary data.</text>
</comment>
<feature type="region of interest" description="Disordered" evidence="1">
    <location>
        <begin position="478"/>
        <end position="539"/>
    </location>
</feature>
<protein>
    <submittedName>
        <fullName evidence="2">Uncharacterized protein</fullName>
    </submittedName>
</protein>
<feature type="compositionally biased region" description="Polar residues" evidence="1">
    <location>
        <begin position="124"/>
        <end position="137"/>
    </location>
</feature>
<evidence type="ECO:0000313" key="2">
    <source>
        <dbReference type="EMBL" id="RWA05205.1"/>
    </source>
</evidence>
<evidence type="ECO:0000256" key="1">
    <source>
        <dbReference type="SAM" id="MobiDB-lite"/>
    </source>
</evidence>
<keyword evidence="3" id="KW-1185">Reference proteome</keyword>
<dbReference type="AlphaFoldDB" id="A0A439CSQ4"/>
<evidence type="ECO:0000313" key="3">
    <source>
        <dbReference type="Proteomes" id="UP000286045"/>
    </source>
</evidence>